<sequence>MIDLGDLLDAVDEPPNGGDDLGIVGKDRGHDSTLLQPMVSAIPAVKSRRGPRRRKPGKLRADKGYDYDEHRRWLREEGIVPRIARRGIERNDRLGRYRWRIERAIAWLTGYRRLTIRYERRAEHFAGFLHLAAALTCYKTLPT</sequence>
<dbReference type="GO" id="GO:0006313">
    <property type="term" value="P:DNA transposition"/>
    <property type="evidence" value="ECO:0007669"/>
    <property type="project" value="InterPro"/>
</dbReference>
<dbReference type="PANTHER" id="PTHR30007">
    <property type="entry name" value="PHP DOMAIN PROTEIN"/>
    <property type="match status" value="1"/>
</dbReference>
<organism evidence="3 4">
    <name type="scientific">Rhodococcus opacus M213</name>
    <dbReference type="NCBI Taxonomy" id="1129896"/>
    <lineage>
        <taxon>Bacteria</taxon>
        <taxon>Bacillati</taxon>
        <taxon>Actinomycetota</taxon>
        <taxon>Actinomycetes</taxon>
        <taxon>Mycobacteriales</taxon>
        <taxon>Nocardiaceae</taxon>
        <taxon>Rhodococcus</taxon>
    </lineage>
</organism>
<comment type="caution">
    <text evidence="3">The sequence shown here is derived from an EMBL/GenBank/DDBJ whole genome shotgun (WGS) entry which is preliminary data.</text>
</comment>
<dbReference type="EMBL" id="AJYC02000003">
    <property type="protein sequence ID" value="EKT84805.1"/>
    <property type="molecule type" value="Genomic_DNA"/>
</dbReference>
<accession>K8Y4T7</accession>
<dbReference type="PANTHER" id="PTHR30007:SF1">
    <property type="entry name" value="BLR1914 PROTEIN"/>
    <property type="match status" value="1"/>
</dbReference>
<reference evidence="3 4" key="1">
    <citation type="journal article" date="2013" name="Genome Announc.">
        <title>Draft Genome Sequence of Rhodococcus opacus Strain M213 Shows a Diverse Catabolic Potential.</title>
        <authorList>
            <person name="Pathak A."/>
            <person name="Green S.J."/>
            <person name="Ogram A."/>
            <person name="Chauhan A."/>
        </authorList>
    </citation>
    <scope>NUCLEOTIDE SEQUENCE [LARGE SCALE GENOMIC DNA]</scope>
    <source>
        <strain evidence="3 4">M213</strain>
    </source>
</reference>
<evidence type="ECO:0000313" key="3">
    <source>
        <dbReference type="EMBL" id="EKT84805.1"/>
    </source>
</evidence>
<feature type="region of interest" description="Disordered" evidence="1">
    <location>
        <begin position="1"/>
        <end position="21"/>
    </location>
</feature>
<evidence type="ECO:0000313" key="4">
    <source>
        <dbReference type="Proteomes" id="UP000005951"/>
    </source>
</evidence>
<protein>
    <submittedName>
        <fullName evidence="3">Transposase</fullName>
    </submittedName>
</protein>
<dbReference type="Pfam" id="PF01609">
    <property type="entry name" value="DDE_Tnp_1"/>
    <property type="match status" value="1"/>
</dbReference>
<dbReference type="AlphaFoldDB" id="K8Y4T7"/>
<dbReference type="GO" id="GO:0003677">
    <property type="term" value="F:DNA binding"/>
    <property type="evidence" value="ECO:0007669"/>
    <property type="project" value="InterPro"/>
</dbReference>
<gene>
    <name evidence="3" type="ORF">WSS_A00195</name>
</gene>
<feature type="domain" description="Transposase IS4-like" evidence="2">
    <location>
        <begin position="26"/>
        <end position="136"/>
    </location>
</feature>
<dbReference type="GO" id="GO:0004803">
    <property type="term" value="F:transposase activity"/>
    <property type="evidence" value="ECO:0007669"/>
    <property type="project" value="InterPro"/>
</dbReference>
<name>K8Y4T7_RHOOP</name>
<evidence type="ECO:0000259" key="2">
    <source>
        <dbReference type="Pfam" id="PF01609"/>
    </source>
</evidence>
<dbReference type="InterPro" id="IPR002559">
    <property type="entry name" value="Transposase_11"/>
</dbReference>
<proteinExistence type="predicted"/>
<dbReference type="Proteomes" id="UP000005951">
    <property type="component" value="Unassembled WGS sequence"/>
</dbReference>
<evidence type="ECO:0000256" key="1">
    <source>
        <dbReference type="SAM" id="MobiDB-lite"/>
    </source>
</evidence>